<organism evidence="2 3">
    <name type="scientific">Cerina litoralis</name>
    <dbReference type="NCBI Taxonomy" id="2874477"/>
    <lineage>
        <taxon>Bacteria</taxon>
        <taxon>Pseudomonadati</taxon>
        <taxon>Bacteroidota</taxon>
        <taxon>Flavobacteriia</taxon>
        <taxon>Flavobacteriales</taxon>
        <taxon>Flavobacteriaceae</taxon>
        <taxon>Cerina</taxon>
    </lineage>
</organism>
<comment type="caution">
    <text evidence="2">The sequence shown here is derived from an EMBL/GenBank/DDBJ whole genome shotgun (WGS) entry which is preliminary data.</text>
</comment>
<keyword evidence="1" id="KW-0175">Coiled coil</keyword>
<dbReference type="InterPro" id="IPR030190">
    <property type="entry name" value="MacA_alpha-hairpin_sf"/>
</dbReference>
<dbReference type="EMBL" id="JAIRBC010000008">
    <property type="protein sequence ID" value="MCG2460452.1"/>
    <property type="molecule type" value="Genomic_DNA"/>
</dbReference>
<reference evidence="2" key="1">
    <citation type="submission" date="2023-02" db="EMBL/GenBank/DDBJ databases">
        <title>Genome of Flavobacteriaceae gen. nov. sp. strain F89.</title>
        <authorList>
            <person name="Wang Y."/>
        </authorList>
    </citation>
    <scope>NUCLEOTIDE SEQUENCE</scope>
    <source>
        <strain evidence="2">F89</strain>
    </source>
</reference>
<dbReference type="PANTHER" id="PTHR30438:SF2">
    <property type="entry name" value="MEMBRANE PROTEIN"/>
    <property type="match status" value="1"/>
</dbReference>
<feature type="coiled-coil region" evidence="1">
    <location>
        <begin position="101"/>
        <end position="128"/>
    </location>
</feature>
<dbReference type="RefSeq" id="WP_317901596.1">
    <property type="nucleotide sequence ID" value="NZ_JAIRBC010000008.1"/>
</dbReference>
<gene>
    <name evidence="2" type="ORF">K8352_06815</name>
</gene>
<evidence type="ECO:0000256" key="1">
    <source>
        <dbReference type="SAM" id="Coils"/>
    </source>
</evidence>
<evidence type="ECO:0000313" key="2">
    <source>
        <dbReference type="EMBL" id="MCG2460452.1"/>
    </source>
</evidence>
<proteinExistence type="predicted"/>
<dbReference type="GO" id="GO:1990195">
    <property type="term" value="C:macrolide transmembrane transporter complex"/>
    <property type="evidence" value="ECO:0007669"/>
    <property type="project" value="InterPro"/>
</dbReference>
<dbReference type="GO" id="GO:0005886">
    <property type="term" value="C:plasma membrane"/>
    <property type="evidence" value="ECO:0007669"/>
    <property type="project" value="TreeGrafter"/>
</dbReference>
<dbReference type="GO" id="GO:0019898">
    <property type="term" value="C:extrinsic component of membrane"/>
    <property type="evidence" value="ECO:0007669"/>
    <property type="project" value="InterPro"/>
</dbReference>
<dbReference type="Gene3D" id="2.40.50.100">
    <property type="match status" value="1"/>
</dbReference>
<protein>
    <submittedName>
        <fullName evidence="2">Biotin/lipoyl-binding protein</fullName>
    </submittedName>
</protein>
<sequence>MRKIIPTILGGLLLTACGCNDSTRNILQGKTEKEQIAVVGKLAGRIQAIQVNKGDFVRKGDTLAILDIPEVAAKRAQAEGALTSANAQYQMAQHGATANQLKQLGAKKKALEEQFNFVKKSLNRLDAMVKDSLIPQQQYDEVFAKYQGAQAQLSAVNAEIADVQYGVRMEQQVMALGQKDRAEGALLEVETAENERYIIAPQDFSIETITLNVGELALPGYTLFNGTLENSTYFRFTVPESSLSRYKKGSNITVSVPYLDNLQVECTIRNVKQIGAYANIATAYPDYEMQDSLFEIIVAPKNADQAKEILNKTTVTIKK</sequence>
<dbReference type="GO" id="GO:1990961">
    <property type="term" value="P:xenobiotic detoxification by transmembrane export across the plasma membrane"/>
    <property type="evidence" value="ECO:0007669"/>
    <property type="project" value="InterPro"/>
</dbReference>
<dbReference type="AlphaFoldDB" id="A0AAE3ESL5"/>
<dbReference type="PROSITE" id="PS51257">
    <property type="entry name" value="PROKAR_LIPOPROTEIN"/>
    <property type="match status" value="1"/>
</dbReference>
<dbReference type="Proteomes" id="UP001200642">
    <property type="component" value="Unassembled WGS sequence"/>
</dbReference>
<dbReference type="PANTHER" id="PTHR30438">
    <property type="entry name" value="36 KDA ANTIGEN-RELATED"/>
    <property type="match status" value="1"/>
</dbReference>
<dbReference type="Gene3D" id="6.10.140.1990">
    <property type="match status" value="1"/>
</dbReference>
<evidence type="ECO:0000313" key="3">
    <source>
        <dbReference type="Proteomes" id="UP001200642"/>
    </source>
</evidence>
<keyword evidence="3" id="KW-1185">Reference proteome</keyword>
<accession>A0AAE3ESL5</accession>
<name>A0AAE3ESL5_9FLAO</name>
<dbReference type="SUPFAM" id="SSF111369">
    <property type="entry name" value="HlyD-like secretion proteins"/>
    <property type="match status" value="1"/>
</dbReference>